<sequence>MTDLSTVPQEDLAAELARRAAAQALEAAQAVALRYGAARPIFEGGSYTLPALSGALKAAVVTWPSGRLSVNADVLARQIDAVISVWAADVAPQLALADAADSPTEEA</sequence>
<evidence type="ECO:0000313" key="1">
    <source>
        <dbReference type="EMBL" id="PLR25057.1"/>
    </source>
</evidence>
<name>A0A2N5DG89_9CAUL</name>
<organism evidence="1 2">
    <name type="scientific">Caulobacter zeae</name>
    <dbReference type="NCBI Taxonomy" id="2055137"/>
    <lineage>
        <taxon>Bacteria</taxon>
        <taxon>Pseudomonadati</taxon>
        <taxon>Pseudomonadota</taxon>
        <taxon>Alphaproteobacteria</taxon>
        <taxon>Caulobacterales</taxon>
        <taxon>Caulobacteraceae</taxon>
        <taxon>Caulobacter</taxon>
    </lineage>
</organism>
<dbReference type="AlphaFoldDB" id="A0A2N5DG89"/>
<proteinExistence type="predicted"/>
<keyword evidence="2" id="KW-1185">Reference proteome</keyword>
<gene>
    <name evidence="1" type="ORF">SGCZBJ_12535</name>
</gene>
<comment type="caution">
    <text evidence="1">The sequence shown here is derived from an EMBL/GenBank/DDBJ whole genome shotgun (WGS) entry which is preliminary data.</text>
</comment>
<dbReference type="EMBL" id="PJRS01000022">
    <property type="protein sequence ID" value="PLR25057.1"/>
    <property type="molecule type" value="Genomic_DNA"/>
</dbReference>
<evidence type="ECO:0000313" key="2">
    <source>
        <dbReference type="Proteomes" id="UP000234479"/>
    </source>
</evidence>
<protein>
    <submittedName>
        <fullName evidence="1">Uncharacterized protein</fullName>
    </submittedName>
</protein>
<dbReference type="RefSeq" id="WP_101718331.1">
    <property type="nucleotide sequence ID" value="NZ_PJRS01000022.1"/>
</dbReference>
<reference evidence="1 2" key="1">
    <citation type="submission" date="2017-12" db="EMBL/GenBank/DDBJ databases">
        <title>The genome sequence of Caulobacter sp. 410.</title>
        <authorList>
            <person name="Gao J."/>
            <person name="Mao X."/>
            <person name="Sun J."/>
        </authorList>
    </citation>
    <scope>NUCLEOTIDE SEQUENCE [LARGE SCALE GENOMIC DNA]</scope>
    <source>
        <strain evidence="1 2">410</strain>
    </source>
</reference>
<dbReference type="Proteomes" id="UP000234479">
    <property type="component" value="Unassembled WGS sequence"/>
</dbReference>
<accession>A0A2N5DG89</accession>